<organism evidence="1 2">
    <name type="scientific">Fusarium austroafricanum</name>
    <dbReference type="NCBI Taxonomy" id="2364996"/>
    <lineage>
        <taxon>Eukaryota</taxon>
        <taxon>Fungi</taxon>
        <taxon>Dikarya</taxon>
        <taxon>Ascomycota</taxon>
        <taxon>Pezizomycotina</taxon>
        <taxon>Sordariomycetes</taxon>
        <taxon>Hypocreomycetidae</taxon>
        <taxon>Hypocreales</taxon>
        <taxon>Nectriaceae</taxon>
        <taxon>Fusarium</taxon>
        <taxon>Fusarium concolor species complex</taxon>
    </lineage>
</organism>
<dbReference type="Proteomes" id="UP000605986">
    <property type="component" value="Unassembled WGS sequence"/>
</dbReference>
<accession>A0A8H4JH19</accession>
<evidence type="ECO:0000313" key="2">
    <source>
        <dbReference type="Proteomes" id="UP000605986"/>
    </source>
</evidence>
<proteinExistence type="predicted"/>
<evidence type="ECO:0000313" key="1">
    <source>
        <dbReference type="EMBL" id="KAF4426162.1"/>
    </source>
</evidence>
<reference evidence="1" key="1">
    <citation type="submission" date="2020-01" db="EMBL/GenBank/DDBJ databases">
        <title>Identification and distribution of gene clusters putatively required for synthesis of sphingolipid metabolism inhibitors in phylogenetically diverse species of the filamentous fungus Fusarium.</title>
        <authorList>
            <person name="Kim H.-S."/>
            <person name="Busman M."/>
            <person name="Brown D.W."/>
            <person name="Divon H."/>
            <person name="Uhlig S."/>
            <person name="Proctor R.H."/>
        </authorList>
    </citation>
    <scope>NUCLEOTIDE SEQUENCE</scope>
    <source>
        <strain evidence="1">NRRL 53441</strain>
    </source>
</reference>
<dbReference type="OrthoDB" id="4965674at2759"/>
<name>A0A8H4JH19_9HYPO</name>
<sequence length="243" mass="27494">METNPTHGVDLSASGTCTVLALRASRDLEKKHPGVFDFRMYDVGGHKISRCLKTHIIIHSSSREGEVKVPPGKVWKYQQRSFKWRANGSGSYTTEGKANPIEFQSLPVPEALASSLYEVATNTKLITLFRFSGRGNRWTKGFMKWYLTDDSPRPGPSGEKFLVLSEKKGDKEPTRIVWREGLPEHEREPGTRATEDECVKELNGFVDLCGSFQQWRIDGCKDVHDKLWLDLTKAYGHPVLKRG</sequence>
<dbReference type="AlphaFoldDB" id="A0A8H4JH19"/>
<dbReference type="EMBL" id="JAADJG010001077">
    <property type="protein sequence ID" value="KAF4426162.1"/>
    <property type="molecule type" value="Genomic_DNA"/>
</dbReference>
<protein>
    <submittedName>
        <fullName evidence="1">Uncharacterized protein</fullName>
    </submittedName>
</protein>
<keyword evidence="2" id="KW-1185">Reference proteome</keyword>
<gene>
    <name evidence="1" type="ORF">F53441_14139</name>
</gene>
<comment type="caution">
    <text evidence="1">The sequence shown here is derived from an EMBL/GenBank/DDBJ whole genome shotgun (WGS) entry which is preliminary data.</text>
</comment>